<comment type="caution">
    <text evidence="1">The sequence shown here is derived from an EMBL/GenBank/DDBJ whole genome shotgun (WGS) entry which is preliminary data.</text>
</comment>
<dbReference type="InterPro" id="IPR036397">
    <property type="entry name" value="RNaseH_sf"/>
</dbReference>
<dbReference type="Proteomes" id="UP000076154">
    <property type="component" value="Unassembled WGS sequence"/>
</dbReference>
<evidence type="ECO:0000313" key="2">
    <source>
        <dbReference type="Proteomes" id="UP000076154"/>
    </source>
</evidence>
<evidence type="ECO:0000313" key="1">
    <source>
        <dbReference type="EMBL" id="RDB22869.1"/>
    </source>
</evidence>
<dbReference type="InParanoid" id="A0A369JKZ9"/>
<dbReference type="GO" id="GO:0003676">
    <property type="term" value="F:nucleic acid binding"/>
    <property type="evidence" value="ECO:0007669"/>
    <property type="project" value="InterPro"/>
</dbReference>
<gene>
    <name evidence="1" type="ORF">Hypma_010271</name>
</gene>
<dbReference type="EMBL" id="LUEZ02000049">
    <property type="protein sequence ID" value="RDB22869.1"/>
    <property type="molecule type" value="Genomic_DNA"/>
</dbReference>
<sequence length="844" mass="95513">MIEAMDDTLLIYSSLPLLLSIARHADRFQATYGWETEWRKSVFYAYNSPLYPNNSPEPKISIPSVDYTNPSSPITFYNDVKVITSHTVFLRVPIDKPDLHFLHLSDIVSDFEFPTLHRPLPLTALRRTITQCLVSKLRPLLAFQTLTQDLAQKLDHMIARKVHDYLGFPFQFNSLLLFTPLSLRGFGFPSISLLNSSLAVSGLQRDLNHHITPFRQMAQITHTDWTCQFNTCISPFSTSFPLRHPSPHHTSKHIPVAWVVAQITLSNLKISFLHTDLSYILAGDISILHLYNISRNLPSFNLPPDFIPSRTFNNFAEHGMTMLHHFGSWSYHPPTLLPIAFVPHQLSPNPAPCLRRDWPLFQVWLQSLPSLLSHLSKPDQLLLLSRHLRQRLAESTLIAFHSNAPSLFQHSTPLHLYASDASLISTPFTRKISSPSVTFAAVANHNVLTCSLSAFQRSATIQRGEVYGITAAHILALHQHASSHTPLPKQLTLFSDHLTSVNLINSFPLATHHLARNPARSLYRWIADLKTRASILNIDINTQHVTAHTSSSSPPAQLNRLADHAATSSQHFILPHPSAPLPTFFMDDYTPFSDHEGWIETNLLRYIQSSLAHFYVTHTSSLASFSLSTSLYDHRPPPDFPYTRASSSFSAVVQLYLRAHQLDTACRLSARLQSGQQPYCRFGCTSIEDARHVFVHCPRFASLRDEVNKTIVSATITLLDVYQIPAQYHSRTLEHACTISLDSQSWPLGYTMYYYGVLPNIDDITRDFNHTSLPASKVERLRLRIAATWHTQLIRLAGRIWGIVRRTHSPSQSPEIRKAKISLPSHLSHITILLKSKKFSITTV</sequence>
<keyword evidence="2" id="KW-1185">Reference proteome</keyword>
<proteinExistence type="predicted"/>
<dbReference type="Gene3D" id="3.30.420.10">
    <property type="entry name" value="Ribonuclease H-like superfamily/Ribonuclease H"/>
    <property type="match status" value="1"/>
</dbReference>
<dbReference type="OrthoDB" id="3251015at2759"/>
<accession>A0A369JKZ9</accession>
<dbReference type="AlphaFoldDB" id="A0A369JKZ9"/>
<reference evidence="1" key="1">
    <citation type="submission" date="2018-04" db="EMBL/GenBank/DDBJ databases">
        <title>Whole genome sequencing of Hypsizygus marmoreus.</title>
        <authorList>
            <person name="Choi I.-G."/>
            <person name="Min B."/>
            <person name="Kim J.-G."/>
            <person name="Kim S."/>
            <person name="Oh Y.-L."/>
            <person name="Kong W.-S."/>
            <person name="Park H."/>
            <person name="Jeong J."/>
            <person name="Song E.-S."/>
        </authorList>
    </citation>
    <scope>NUCLEOTIDE SEQUENCE [LARGE SCALE GENOMIC DNA]</scope>
    <source>
        <strain evidence="1">51987-8</strain>
    </source>
</reference>
<name>A0A369JKZ9_HYPMA</name>
<protein>
    <submittedName>
        <fullName evidence="1">Uncharacterized protein</fullName>
    </submittedName>
</protein>
<organism evidence="1 2">
    <name type="scientific">Hypsizygus marmoreus</name>
    <name type="common">White beech mushroom</name>
    <name type="synonym">Agaricus marmoreus</name>
    <dbReference type="NCBI Taxonomy" id="39966"/>
    <lineage>
        <taxon>Eukaryota</taxon>
        <taxon>Fungi</taxon>
        <taxon>Dikarya</taxon>
        <taxon>Basidiomycota</taxon>
        <taxon>Agaricomycotina</taxon>
        <taxon>Agaricomycetes</taxon>
        <taxon>Agaricomycetidae</taxon>
        <taxon>Agaricales</taxon>
        <taxon>Tricholomatineae</taxon>
        <taxon>Lyophyllaceae</taxon>
        <taxon>Hypsizygus</taxon>
    </lineage>
</organism>